<sequence length="133" mass="14254">MRKLVLVAASGLVAGAFVATAVSAQTTAPQTGAAPAAKQDAATQPRKDPRDVDGDHRASWDEYRNAMADNFTRLDVNKDGVLESAELPQQPKPQPGQKLSRAQFDSQLRAGFDRLDTNKDGYLAGAEFPTAKK</sequence>
<dbReference type="EMBL" id="VLKN01000006">
    <property type="protein sequence ID" value="TWI00967.1"/>
    <property type="molecule type" value="Genomic_DNA"/>
</dbReference>
<evidence type="ECO:0000313" key="5">
    <source>
        <dbReference type="Proteomes" id="UP000315167"/>
    </source>
</evidence>
<dbReference type="Proteomes" id="UP000315167">
    <property type="component" value="Unassembled WGS sequence"/>
</dbReference>
<organism evidence="4 5">
    <name type="scientific">Luteimonas cucumeris</name>
    <dbReference type="NCBI Taxonomy" id="985012"/>
    <lineage>
        <taxon>Bacteria</taxon>
        <taxon>Pseudomonadati</taxon>
        <taxon>Pseudomonadota</taxon>
        <taxon>Gammaproteobacteria</taxon>
        <taxon>Lysobacterales</taxon>
        <taxon>Lysobacteraceae</taxon>
        <taxon>Luteimonas</taxon>
    </lineage>
</organism>
<dbReference type="SUPFAM" id="SSF47473">
    <property type="entry name" value="EF-hand"/>
    <property type="match status" value="1"/>
</dbReference>
<keyword evidence="2" id="KW-0732">Signal</keyword>
<feature type="compositionally biased region" description="Basic and acidic residues" evidence="1">
    <location>
        <begin position="45"/>
        <end position="60"/>
    </location>
</feature>
<feature type="region of interest" description="Disordered" evidence="1">
    <location>
        <begin position="27"/>
        <end position="60"/>
    </location>
</feature>
<dbReference type="InterPro" id="IPR002048">
    <property type="entry name" value="EF_hand_dom"/>
</dbReference>
<dbReference type="RefSeq" id="WP_144900081.1">
    <property type="nucleotide sequence ID" value="NZ_VLKN01000006.1"/>
</dbReference>
<evidence type="ECO:0000256" key="1">
    <source>
        <dbReference type="SAM" id="MobiDB-lite"/>
    </source>
</evidence>
<evidence type="ECO:0000313" key="4">
    <source>
        <dbReference type="EMBL" id="TWI00967.1"/>
    </source>
</evidence>
<feature type="chain" id="PRO_5021966678" description="EF-hand domain-containing protein" evidence="2">
    <location>
        <begin position="25"/>
        <end position="133"/>
    </location>
</feature>
<accession>A0A562L015</accession>
<gene>
    <name evidence="4" type="ORF">IP90_02589</name>
</gene>
<evidence type="ECO:0000259" key="3">
    <source>
        <dbReference type="PROSITE" id="PS50222"/>
    </source>
</evidence>
<dbReference type="PROSITE" id="PS50222">
    <property type="entry name" value="EF_HAND_2"/>
    <property type="match status" value="1"/>
</dbReference>
<keyword evidence="5" id="KW-1185">Reference proteome</keyword>
<dbReference type="PROSITE" id="PS00018">
    <property type="entry name" value="EF_HAND_1"/>
    <property type="match status" value="2"/>
</dbReference>
<reference evidence="4 5" key="1">
    <citation type="journal article" date="2015" name="Stand. Genomic Sci.">
        <title>Genomic Encyclopedia of Bacterial and Archaeal Type Strains, Phase III: the genomes of soil and plant-associated and newly described type strains.</title>
        <authorList>
            <person name="Whitman W.B."/>
            <person name="Woyke T."/>
            <person name="Klenk H.P."/>
            <person name="Zhou Y."/>
            <person name="Lilburn T.G."/>
            <person name="Beck B.J."/>
            <person name="De Vos P."/>
            <person name="Vandamme P."/>
            <person name="Eisen J.A."/>
            <person name="Garrity G."/>
            <person name="Hugenholtz P."/>
            <person name="Kyrpides N.C."/>
        </authorList>
    </citation>
    <scope>NUCLEOTIDE SEQUENCE [LARGE SCALE GENOMIC DNA]</scope>
    <source>
        <strain evidence="4 5">CGMCC 1.10821</strain>
    </source>
</reference>
<feature type="signal peptide" evidence="2">
    <location>
        <begin position="1"/>
        <end position="24"/>
    </location>
</feature>
<dbReference type="AlphaFoldDB" id="A0A562L015"/>
<dbReference type="InterPro" id="IPR018247">
    <property type="entry name" value="EF_Hand_1_Ca_BS"/>
</dbReference>
<feature type="compositionally biased region" description="Low complexity" evidence="1">
    <location>
        <begin position="27"/>
        <end position="42"/>
    </location>
</feature>
<evidence type="ECO:0000256" key="2">
    <source>
        <dbReference type="SAM" id="SignalP"/>
    </source>
</evidence>
<comment type="caution">
    <text evidence="4">The sequence shown here is derived from an EMBL/GenBank/DDBJ whole genome shotgun (WGS) entry which is preliminary data.</text>
</comment>
<dbReference type="Gene3D" id="1.10.238.10">
    <property type="entry name" value="EF-hand"/>
    <property type="match status" value="1"/>
</dbReference>
<feature type="region of interest" description="Disordered" evidence="1">
    <location>
        <begin position="80"/>
        <end position="133"/>
    </location>
</feature>
<proteinExistence type="predicted"/>
<dbReference type="InterPro" id="IPR011992">
    <property type="entry name" value="EF-hand-dom_pair"/>
</dbReference>
<dbReference type="GO" id="GO:0005509">
    <property type="term" value="F:calcium ion binding"/>
    <property type="evidence" value="ECO:0007669"/>
    <property type="project" value="InterPro"/>
</dbReference>
<protein>
    <recommendedName>
        <fullName evidence="3">EF-hand domain-containing protein</fullName>
    </recommendedName>
</protein>
<dbReference type="Pfam" id="PF13202">
    <property type="entry name" value="EF-hand_5"/>
    <property type="match status" value="2"/>
</dbReference>
<name>A0A562L015_9GAMM</name>
<feature type="domain" description="EF-hand" evidence="3">
    <location>
        <begin position="103"/>
        <end position="133"/>
    </location>
</feature>
<dbReference type="OrthoDB" id="6089795at2"/>